<proteinExistence type="predicted"/>
<evidence type="ECO:0000313" key="2">
    <source>
        <dbReference type="EMBL" id="TNN54670.1"/>
    </source>
</evidence>
<organism evidence="2 3">
    <name type="scientific">Liparis tanakae</name>
    <name type="common">Tanaka's snailfish</name>
    <dbReference type="NCBI Taxonomy" id="230148"/>
    <lineage>
        <taxon>Eukaryota</taxon>
        <taxon>Metazoa</taxon>
        <taxon>Chordata</taxon>
        <taxon>Craniata</taxon>
        <taxon>Vertebrata</taxon>
        <taxon>Euteleostomi</taxon>
        <taxon>Actinopterygii</taxon>
        <taxon>Neopterygii</taxon>
        <taxon>Teleostei</taxon>
        <taxon>Neoteleostei</taxon>
        <taxon>Acanthomorphata</taxon>
        <taxon>Eupercaria</taxon>
        <taxon>Perciformes</taxon>
        <taxon>Cottioidei</taxon>
        <taxon>Cottales</taxon>
        <taxon>Liparidae</taxon>
        <taxon>Liparis</taxon>
    </lineage>
</organism>
<dbReference type="AlphaFoldDB" id="A0A4Z2GN59"/>
<feature type="region of interest" description="Disordered" evidence="1">
    <location>
        <begin position="1"/>
        <end position="22"/>
    </location>
</feature>
<sequence length="85" mass="9379">MKPGLSDGQRPQGEPPSSLSICPRQWSHLQSSERCMVCQSPEGRAFKGKAAGLGVSRVPTEETDTDSFRPQHRGRRSITLPGFKR</sequence>
<reference evidence="2 3" key="1">
    <citation type="submission" date="2019-03" db="EMBL/GenBank/DDBJ databases">
        <title>First draft genome of Liparis tanakae, snailfish: a comprehensive survey of snailfish specific genes.</title>
        <authorList>
            <person name="Kim W."/>
            <person name="Song I."/>
            <person name="Jeong J.-H."/>
            <person name="Kim D."/>
            <person name="Kim S."/>
            <person name="Ryu S."/>
            <person name="Song J.Y."/>
            <person name="Lee S.K."/>
        </authorList>
    </citation>
    <scope>NUCLEOTIDE SEQUENCE [LARGE SCALE GENOMIC DNA]</scope>
    <source>
        <tissue evidence="2">Muscle</tissue>
    </source>
</reference>
<feature type="region of interest" description="Disordered" evidence="1">
    <location>
        <begin position="49"/>
        <end position="85"/>
    </location>
</feature>
<gene>
    <name evidence="2" type="ORF">EYF80_035152</name>
</gene>
<dbReference type="EMBL" id="SRLO01000478">
    <property type="protein sequence ID" value="TNN54670.1"/>
    <property type="molecule type" value="Genomic_DNA"/>
</dbReference>
<evidence type="ECO:0000256" key="1">
    <source>
        <dbReference type="SAM" id="MobiDB-lite"/>
    </source>
</evidence>
<dbReference type="Proteomes" id="UP000314294">
    <property type="component" value="Unassembled WGS sequence"/>
</dbReference>
<evidence type="ECO:0000313" key="3">
    <source>
        <dbReference type="Proteomes" id="UP000314294"/>
    </source>
</evidence>
<protein>
    <submittedName>
        <fullName evidence="2">Uncharacterized protein</fullName>
    </submittedName>
</protein>
<comment type="caution">
    <text evidence="2">The sequence shown here is derived from an EMBL/GenBank/DDBJ whole genome shotgun (WGS) entry which is preliminary data.</text>
</comment>
<name>A0A4Z2GN59_9TELE</name>
<accession>A0A4Z2GN59</accession>
<keyword evidence="3" id="KW-1185">Reference proteome</keyword>